<dbReference type="InterPro" id="IPR051855">
    <property type="entry name" value="eIF2B_beta_subunit"/>
</dbReference>
<evidence type="ECO:0000256" key="5">
    <source>
        <dbReference type="ARBA" id="ARBA00022917"/>
    </source>
</evidence>
<accession>A0A6J0BZ01</accession>
<dbReference type="InterPro" id="IPR042529">
    <property type="entry name" value="IF_2B-like_C"/>
</dbReference>
<name>A0A6J0BZ01_NEOLC</name>
<evidence type="ECO:0000256" key="3">
    <source>
        <dbReference type="ARBA" id="ARBA00022490"/>
    </source>
</evidence>
<evidence type="ECO:0000256" key="2">
    <source>
        <dbReference type="ARBA" id="ARBA00007251"/>
    </source>
</evidence>
<comment type="similarity">
    <text evidence="2 9">Belongs to the eIF-2B alpha/beta/delta subunits family.</text>
</comment>
<comment type="subunit">
    <text evidence="8">Component of the translation initiation factor 2B (eIF2B) complex which is a heterodecamer of two sets of five different subunits: alpha, beta, gamma, delta and epsilon. Subunits alpha, beta and delta comprise a regulatory subcomplex and subunits epsilon and gamma comprise a catalytic subcomplex. Within the complex, the hexameric regulatory complex resides at the center, with the two heterodimeric catalytic subcomplexes bound on opposite sides.</text>
</comment>
<dbReference type="Proteomes" id="UP000829291">
    <property type="component" value="Chromosome 6"/>
</dbReference>
<evidence type="ECO:0000256" key="4">
    <source>
        <dbReference type="ARBA" id="ARBA00022540"/>
    </source>
</evidence>
<evidence type="ECO:0000313" key="11">
    <source>
        <dbReference type="RefSeq" id="XP_015520206.2"/>
    </source>
</evidence>
<keyword evidence="10" id="KW-1185">Reference proteome</keyword>
<dbReference type="AlphaFoldDB" id="A0A6J0BZ01"/>
<evidence type="ECO:0000256" key="7">
    <source>
        <dbReference type="ARBA" id="ARBA00044228"/>
    </source>
</evidence>
<reference evidence="11" key="1">
    <citation type="submission" date="2025-08" db="UniProtKB">
        <authorList>
            <consortium name="RefSeq"/>
        </authorList>
    </citation>
    <scope>IDENTIFICATION</scope>
    <source>
        <tissue evidence="11">Thorax and Abdomen</tissue>
    </source>
</reference>
<dbReference type="OrthoDB" id="269919at2759"/>
<keyword evidence="3" id="KW-0963">Cytoplasm</keyword>
<evidence type="ECO:0000256" key="8">
    <source>
        <dbReference type="ARBA" id="ARBA00046432"/>
    </source>
</evidence>
<dbReference type="FunCoup" id="A0A6J0BZ01">
    <property type="interactions" value="865"/>
</dbReference>
<dbReference type="RefSeq" id="XP_015520206.2">
    <property type="nucleotide sequence ID" value="XM_015664720.2"/>
</dbReference>
<dbReference type="KEGG" id="nlo:107224603"/>
<evidence type="ECO:0000313" key="10">
    <source>
        <dbReference type="Proteomes" id="UP000829291"/>
    </source>
</evidence>
<dbReference type="InterPro" id="IPR037171">
    <property type="entry name" value="NagB/RpiA_transferase-like"/>
</dbReference>
<dbReference type="GO" id="GO:0003743">
    <property type="term" value="F:translation initiation factor activity"/>
    <property type="evidence" value="ECO:0007669"/>
    <property type="project" value="UniProtKB-KW"/>
</dbReference>
<evidence type="ECO:0000256" key="1">
    <source>
        <dbReference type="ARBA" id="ARBA00004514"/>
    </source>
</evidence>
<evidence type="ECO:0000256" key="6">
    <source>
        <dbReference type="ARBA" id="ARBA00044122"/>
    </source>
</evidence>
<dbReference type="InParanoid" id="A0A6J0BZ01"/>
<evidence type="ECO:0000256" key="9">
    <source>
        <dbReference type="RuleBase" id="RU003814"/>
    </source>
</evidence>
<dbReference type="SUPFAM" id="SSF100950">
    <property type="entry name" value="NagB/RpiA/CoA transferase-like"/>
    <property type="match status" value="1"/>
</dbReference>
<dbReference type="PANTHER" id="PTHR45859">
    <property type="entry name" value="TRANSLATION INITIATION FACTOR EIF-2B SUBUNIT BETA"/>
    <property type="match status" value="1"/>
</dbReference>
<dbReference type="GO" id="GO:0005085">
    <property type="term" value="F:guanyl-nucleotide exchange factor activity"/>
    <property type="evidence" value="ECO:0007669"/>
    <property type="project" value="TreeGrafter"/>
</dbReference>
<organism evidence="11">
    <name type="scientific">Neodiprion lecontei</name>
    <name type="common">Redheaded pine sawfly</name>
    <dbReference type="NCBI Taxonomy" id="441921"/>
    <lineage>
        <taxon>Eukaryota</taxon>
        <taxon>Metazoa</taxon>
        <taxon>Ecdysozoa</taxon>
        <taxon>Arthropoda</taxon>
        <taxon>Hexapoda</taxon>
        <taxon>Insecta</taxon>
        <taxon>Pterygota</taxon>
        <taxon>Neoptera</taxon>
        <taxon>Endopterygota</taxon>
        <taxon>Hymenoptera</taxon>
        <taxon>Tenthredinoidea</taxon>
        <taxon>Diprionidae</taxon>
        <taxon>Diprioninae</taxon>
        <taxon>Neodiprion</taxon>
    </lineage>
</organism>
<keyword evidence="4 11" id="KW-0396">Initiation factor</keyword>
<dbReference type="GO" id="GO:0005829">
    <property type="term" value="C:cytosol"/>
    <property type="evidence" value="ECO:0007669"/>
    <property type="project" value="UniProtKB-SubCell"/>
</dbReference>
<dbReference type="GO" id="GO:0005851">
    <property type="term" value="C:eukaryotic translation initiation factor 2B complex"/>
    <property type="evidence" value="ECO:0007669"/>
    <property type="project" value="TreeGrafter"/>
</dbReference>
<gene>
    <name evidence="11" type="primary">LOC107224603</name>
</gene>
<protein>
    <recommendedName>
        <fullName evidence="6">Translation initiation factor eIF2B subunit beta</fullName>
    </recommendedName>
    <alternativeName>
        <fullName evidence="7">eIF2B GDP-GTP exchange factor subunit beta</fullName>
    </alternativeName>
</protein>
<proteinExistence type="inferred from homology"/>
<dbReference type="Gene3D" id="3.40.50.10470">
    <property type="entry name" value="Translation initiation factor eif-2b, domain 2"/>
    <property type="match status" value="1"/>
</dbReference>
<sequence>MVADVPDNIHPSVLTLIRDINYGRINGSYNIVVSTVSLLKNIINNSEWNTAEELMKLIKENGKVLIDSVPIESSIGSMVRRILKIIREEYISELKHRTEETDPQESLHKILTAGGDQENDYSHSVPSLKSALIEHITEFQVELETCSENITEQASEHIHSNEIIMTLGRSRMVEDFLKKATESRTFEVIVAEGAPFLNGHEMAVNLAKAKIKTTLISDVAIFAMMSRVNKVIIGTHTVMANGGLRSITGCHTVALAAKHYSVPVTVLLPLYKLSPLYLCSYEQDAFNKHVSPTQGVIDGTNSLLMEKIQAYNPVFDYVPPELVTLFVTNTLVITLHTAFNVWQIIPTYFFSFQWRKCTVLHLQIAKRVVPSR</sequence>
<dbReference type="InterPro" id="IPR000649">
    <property type="entry name" value="IF-2B-related"/>
</dbReference>
<dbReference type="GeneID" id="107224603"/>
<keyword evidence="5" id="KW-0648">Protein biosynthesis</keyword>
<comment type="subcellular location">
    <subcellularLocation>
        <location evidence="1">Cytoplasm</location>
        <location evidence="1">Cytosol</location>
    </subcellularLocation>
</comment>
<dbReference type="Pfam" id="PF01008">
    <property type="entry name" value="IF-2B"/>
    <property type="match status" value="1"/>
</dbReference>
<dbReference type="PANTHER" id="PTHR45859:SF1">
    <property type="entry name" value="TRANSLATION INITIATION FACTOR EIF-2B SUBUNIT BETA"/>
    <property type="match status" value="1"/>
</dbReference>